<keyword evidence="3" id="KW-1185">Reference proteome</keyword>
<organism evidence="2 3">
    <name type="scientific">Camellia sinensis var. sinensis</name>
    <name type="common">China tea</name>
    <dbReference type="NCBI Taxonomy" id="542762"/>
    <lineage>
        <taxon>Eukaryota</taxon>
        <taxon>Viridiplantae</taxon>
        <taxon>Streptophyta</taxon>
        <taxon>Embryophyta</taxon>
        <taxon>Tracheophyta</taxon>
        <taxon>Spermatophyta</taxon>
        <taxon>Magnoliopsida</taxon>
        <taxon>eudicotyledons</taxon>
        <taxon>Gunneridae</taxon>
        <taxon>Pentapetalae</taxon>
        <taxon>asterids</taxon>
        <taxon>Ericales</taxon>
        <taxon>Theaceae</taxon>
        <taxon>Camellia</taxon>
    </lineage>
</organism>
<dbReference type="EMBL" id="SDRB02013441">
    <property type="protein sequence ID" value="THF94876.1"/>
    <property type="molecule type" value="Genomic_DNA"/>
</dbReference>
<evidence type="ECO:0000256" key="1">
    <source>
        <dbReference type="SAM" id="MobiDB-lite"/>
    </source>
</evidence>
<gene>
    <name evidence="2" type="ORF">TEA_021452</name>
</gene>
<dbReference type="AlphaFoldDB" id="A0A4V3WIY2"/>
<name>A0A4V3WIY2_CAMSN</name>
<sequence length="161" mass="17690">MKQKQRSLCTKVKGNPAKKTQHLPGQRCASTDVNKAGTMNSFSNLLWILGGALSEGFNSFLLMFRDVRDQGGQVYPNLTRLKVTMSGLVDMWTSELAKLRNNKDRTIFEAGSSPTTPESSQVVQAQKKSSTNLASVMPKLNLPLLTYSEASVSMLVECFSP</sequence>
<comment type="caution">
    <text evidence="2">The sequence shown here is derived from an EMBL/GenBank/DDBJ whole genome shotgun (WGS) entry which is preliminary data.</text>
</comment>
<accession>A0A4V3WIY2</accession>
<dbReference type="Proteomes" id="UP000306102">
    <property type="component" value="Unassembled WGS sequence"/>
</dbReference>
<dbReference type="PANTHER" id="PTHR38222:SF1">
    <property type="entry name" value="TFIIS N-TERMINAL DOMAIN-CONTAINING PROTEIN"/>
    <property type="match status" value="1"/>
</dbReference>
<evidence type="ECO:0000313" key="3">
    <source>
        <dbReference type="Proteomes" id="UP000306102"/>
    </source>
</evidence>
<feature type="region of interest" description="Disordered" evidence="1">
    <location>
        <begin position="1"/>
        <end position="24"/>
    </location>
</feature>
<reference evidence="2 3" key="1">
    <citation type="journal article" date="2018" name="Proc. Natl. Acad. Sci. U.S.A.">
        <title>Draft genome sequence of Camellia sinensis var. sinensis provides insights into the evolution of the tea genome and tea quality.</title>
        <authorList>
            <person name="Wei C."/>
            <person name="Yang H."/>
            <person name="Wang S."/>
            <person name="Zhao J."/>
            <person name="Liu C."/>
            <person name="Gao L."/>
            <person name="Xia E."/>
            <person name="Lu Y."/>
            <person name="Tai Y."/>
            <person name="She G."/>
            <person name="Sun J."/>
            <person name="Cao H."/>
            <person name="Tong W."/>
            <person name="Gao Q."/>
            <person name="Li Y."/>
            <person name="Deng W."/>
            <person name="Jiang X."/>
            <person name="Wang W."/>
            <person name="Chen Q."/>
            <person name="Zhang S."/>
            <person name="Li H."/>
            <person name="Wu J."/>
            <person name="Wang P."/>
            <person name="Li P."/>
            <person name="Shi C."/>
            <person name="Zheng F."/>
            <person name="Jian J."/>
            <person name="Huang B."/>
            <person name="Shan D."/>
            <person name="Shi M."/>
            <person name="Fang C."/>
            <person name="Yue Y."/>
            <person name="Li F."/>
            <person name="Li D."/>
            <person name="Wei S."/>
            <person name="Han B."/>
            <person name="Jiang C."/>
            <person name="Yin Y."/>
            <person name="Xia T."/>
            <person name="Zhang Z."/>
            <person name="Bennetzen J.L."/>
            <person name="Zhao S."/>
            <person name="Wan X."/>
        </authorList>
    </citation>
    <scope>NUCLEOTIDE SEQUENCE [LARGE SCALE GENOMIC DNA]</scope>
    <source>
        <strain evidence="3">cv. Shuchazao</strain>
        <tissue evidence="2">Leaf</tissue>
    </source>
</reference>
<evidence type="ECO:0000313" key="2">
    <source>
        <dbReference type="EMBL" id="THF94876.1"/>
    </source>
</evidence>
<proteinExistence type="predicted"/>
<dbReference type="PANTHER" id="PTHR38222">
    <property type="entry name" value="TFIIS N-TERMINAL DOMAIN-CONTAINING PROTEIN"/>
    <property type="match status" value="1"/>
</dbReference>
<protein>
    <submittedName>
        <fullName evidence="2">Uncharacterized protein</fullName>
    </submittedName>
</protein>